<keyword evidence="2" id="KW-1185">Reference proteome</keyword>
<name>A0ACC2MYZ7_PERAE</name>
<proteinExistence type="predicted"/>
<accession>A0ACC2MYZ7</accession>
<organism evidence="1 2">
    <name type="scientific">Persea americana</name>
    <name type="common">Avocado</name>
    <dbReference type="NCBI Taxonomy" id="3435"/>
    <lineage>
        <taxon>Eukaryota</taxon>
        <taxon>Viridiplantae</taxon>
        <taxon>Streptophyta</taxon>
        <taxon>Embryophyta</taxon>
        <taxon>Tracheophyta</taxon>
        <taxon>Spermatophyta</taxon>
        <taxon>Magnoliopsida</taxon>
        <taxon>Magnoliidae</taxon>
        <taxon>Laurales</taxon>
        <taxon>Lauraceae</taxon>
        <taxon>Persea</taxon>
    </lineage>
</organism>
<comment type="caution">
    <text evidence="1">The sequence shown here is derived from an EMBL/GenBank/DDBJ whole genome shotgun (WGS) entry which is preliminary data.</text>
</comment>
<sequence>MSEEKGKGKAKEESKPWTSEEREKMMTLVFEEKQSREEVAKTLKRDTKTIGNQIFNMKEKKMKDLAKQLGSSVKESDVEKGISFYKTKEATTLSCIHFGRMVPRDHQNGQTETIFPQKEVFGDLLQRQWWKQEDGGDWLLIVAIGDDGDGDLLWCSVHLSNSEL</sequence>
<evidence type="ECO:0000313" key="1">
    <source>
        <dbReference type="EMBL" id="KAJ8650873.1"/>
    </source>
</evidence>
<reference evidence="1 2" key="1">
    <citation type="journal article" date="2022" name="Hortic Res">
        <title>A haplotype resolved chromosomal level avocado genome allows analysis of novel avocado genes.</title>
        <authorList>
            <person name="Nath O."/>
            <person name="Fletcher S.J."/>
            <person name="Hayward A."/>
            <person name="Shaw L.M."/>
            <person name="Masouleh A.K."/>
            <person name="Furtado A."/>
            <person name="Henry R.J."/>
            <person name="Mitter N."/>
        </authorList>
    </citation>
    <scope>NUCLEOTIDE SEQUENCE [LARGE SCALE GENOMIC DNA]</scope>
    <source>
        <strain evidence="2">cv. Hass</strain>
    </source>
</reference>
<evidence type="ECO:0000313" key="2">
    <source>
        <dbReference type="Proteomes" id="UP001234297"/>
    </source>
</evidence>
<dbReference type="EMBL" id="CM056809">
    <property type="protein sequence ID" value="KAJ8650873.1"/>
    <property type="molecule type" value="Genomic_DNA"/>
</dbReference>
<gene>
    <name evidence="1" type="ORF">MRB53_003896</name>
</gene>
<protein>
    <submittedName>
        <fullName evidence="1">Uncharacterized protein</fullName>
    </submittedName>
</protein>
<dbReference type="Proteomes" id="UP001234297">
    <property type="component" value="Chromosome 1"/>
</dbReference>